<dbReference type="Proteomes" id="UP000297597">
    <property type="component" value="Unassembled WGS sequence"/>
</dbReference>
<dbReference type="InterPro" id="IPR050109">
    <property type="entry name" value="HTH-type_TetR-like_transc_reg"/>
</dbReference>
<dbReference type="SUPFAM" id="SSF48498">
    <property type="entry name" value="Tetracyclin repressor-like, C-terminal domain"/>
    <property type="match status" value="1"/>
</dbReference>
<dbReference type="AlphaFoldDB" id="A0A4Y7RTI9"/>
<dbReference type="Gene3D" id="1.10.10.60">
    <property type="entry name" value="Homeodomain-like"/>
    <property type="match status" value="1"/>
</dbReference>
<feature type="DNA-binding region" description="H-T-H motif" evidence="2">
    <location>
        <begin position="25"/>
        <end position="44"/>
    </location>
</feature>
<organism evidence="4 5">
    <name type="scientific">Pelotomaculum propionicicum</name>
    <dbReference type="NCBI Taxonomy" id="258475"/>
    <lineage>
        <taxon>Bacteria</taxon>
        <taxon>Bacillati</taxon>
        <taxon>Bacillota</taxon>
        <taxon>Clostridia</taxon>
        <taxon>Eubacteriales</taxon>
        <taxon>Desulfotomaculaceae</taxon>
        <taxon>Pelotomaculum</taxon>
    </lineage>
</organism>
<name>A0A4Y7RTI9_9FIRM</name>
<evidence type="ECO:0000259" key="3">
    <source>
        <dbReference type="PROSITE" id="PS50977"/>
    </source>
</evidence>
<keyword evidence="5" id="KW-1185">Reference proteome</keyword>
<proteinExistence type="predicted"/>
<dbReference type="InterPro" id="IPR001647">
    <property type="entry name" value="HTH_TetR"/>
</dbReference>
<dbReference type="InterPro" id="IPR009057">
    <property type="entry name" value="Homeodomain-like_sf"/>
</dbReference>
<dbReference type="PRINTS" id="PR00455">
    <property type="entry name" value="HTHTETR"/>
</dbReference>
<dbReference type="GO" id="GO:0006355">
    <property type="term" value="P:regulation of DNA-templated transcription"/>
    <property type="evidence" value="ECO:0007669"/>
    <property type="project" value="UniProtKB-ARBA"/>
</dbReference>
<dbReference type="SUPFAM" id="SSF46689">
    <property type="entry name" value="Homeodomain-like"/>
    <property type="match status" value="1"/>
</dbReference>
<gene>
    <name evidence="4" type="primary">kstR2_1</name>
    <name evidence="4" type="ORF">Pmgp_01083</name>
</gene>
<dbReference type="EMBL" id="QFFZ01000008">
    <property type="protein sequence ID" value="TEB12193.1"/>
    <property type="molecule type" value="Genomic_DNA"/>
</dbReference>
<evidence type="ECO:0000256" key="1">
    <source>
        <dbReference type="ARBA" id="ARBA00023125"/>
    </source>
</evidence>
<accession>A0A4Y7RTI9</accession>
<dbReference type="GO" id="GO:0003677">
    <property type="term" value="F:DNA binding"/>
    <property type="evidence" value="ECO:0007669"/>
    <property type="project" value="UniProtKB-UniRule"/>
</dbReference>
<sequence>MTDMRNRIIHSAMEQIQKYGFRKFTIGDIIADLGISTKTVYKYFKGKEDIISAVCTSFVETEKEKILKILESEGAWVDKMTAFICEEPSRNEQLAFELKKHFPDEWKKVMDMQNFLSQHKKSFMEQGVASGNIRPDIDLDVLDIIMQACVDAVFNIDASVLTTKQVLKEFWNVVMYGILTPESKMRKV</sequence>
<dbReference type="Pfam" id="PF00440">
    <property type="entry name" value="TetR_N"/>
    <property type="match status" value="1"/>
</dbReference>
<protein>
    <submittedName>
        <fullName evidence="4">HTH-type transcriptional repressor KstR2</fullName>
    </submittedName>
</protein>
<evidence type="ECO:0000313" key="4">
    <source>
        <dbReference type="EMBL" id="TEB12193.1"/>
    </source>
</evidence>
<dbReference type="PANTHER" id="PTHR30328">
    <property type="entry name" value="TRANSCRIPTIONAL REPRESSOR"/>
    <property type="match status" value="1"/>
</dbReference>
<evidence type="ECO:0000313" key="5">
    <source>
        <dbReference type="Proteomes" id="UP000297597"/>
    </source>
</evidence>
<dbReference type="InterPro" id="IPR036271">
    <property type="entry name" value="Tet_transcr_reg_TetR-rel_C_sf"/>
</dbReference>
<dbReference type="Gene3D" id="1.10.357.10">
    <property type="entry name" value="Tetracycline Repressor, domain 2"/>
    <property type="match status" value="1"/>
</dbReference>
<reference evidence="4 5" key="1">
    <citation type="journal article" date="2018" name="Environ. Microbiol.">
        <title>Novel energy conservation strategies and behaviour of Pelotomaculum schinkii driving syntrophic propionate catabolism.</title>
        <authorList>
            <person name="Hidalgo-Ahumada C.A.P."/>
            <person name="Nobu M.K."/>
            <person name="Narihiro T."/>
            <person name="Tamaki H."/>
            <person name="Liu W.T."/>
            <person name="Kamagata Y."/>
            <person name="Stams A.J.M."/>
            <person name="Imachi H."/>
            <person name="Sousa D.Z."/>
        </authorList>
    </citation>
    <scope>NUCLEOTIDE SEQUENCE [LARGE SCALE GENOMIC DNA]</scope>
    <source>
        <strain evidence="4 5">MGP</strain>
    </source>
</reference>
<feature type="domain" description="HTH tetR-type" evidence="3">
    <location>
        <begin position="2"/>
        <end position="62"/>
    </location>
</feature>
<dbReference type="PROSITE" id="PS50977">
    <property type="entry name" value="HTH_TETR_2"/>
    <property type="match status" value="1"/>
</dbReference>
<comment type="caution">
    <text evidence="4">The sequence shown here is derived from an EMBL/GenBank/DDBJ whole genome shotgun (WGS) entry which is preliminary data.</text>
</comment>
<evidence type="ECO:0000256" key="2">
    <source>
        <dbReference type="PROSITE-ProRule" id="PRU00335"/>
    </source>
</evidence>
<keyword evidence="1 2" id="KW-0238">DNA-binding</keyword>
<dbReference type="PANTHER" id="PTHR30328:SF54">
    <property type="entry name" value="HTH-TYPE TRANSCRIPTIONAL REPRESSOR SCO4008"/>
    <property type="match status" value="1"/>
</dbReference>